<dbReference type="InterPro" id="IPR050765">
    <property type="entry name" value="Riboflavin_Biosynth_HTPR"/>
</dbReference>
<dbReference type="EMBL" id="CP134500">
    <property type="protein sequence ID" value="WNF29308.1"/>
    <property type="molecule type" value="Genomic_DNA"/>
</dbReference>
<dbReference type="InterPro" id="IPR024072">
    <property type="entry name" value="DHFR-like_dom_sf"/>
</dbReference>
<protein>
    <submittedName>
        <fullName evidence="2">Dihydrofolate reductase family protein</fullName>
    </submittedName>
</protein>
<dbReference type="Gene3D" id="3.40.430.10">
    <property type="entry name" value="Dihydrofolate Reductase, subunit A"/>
    <property type="match status" value="1"/>
</dbReference>
<reference evidence="2 3" key="1">
    <citation type="submission" date="2023-09" db="EMBL/GenBank/DDBJ databases">
        <title>Genome completion map analysis of the actinomycetes C11-1.</title>
        <authorList>
            <person name="Qin P."/>
            <person name="Guan P."/>
        </authorList>
    </citation>
    <scope>NUCLEOTIDE SEQUENCE [LARGE SCALE GENOMIC DNA]</scope>
    <source>
        <strain evidence="2 3">C11-1</strain>
    </source>
</reference>
<dbReference type="SUPFAM" id="SSF53597">
    <property type="entry name" value="Dihydrofolate reductase-like"/>
    <property type="match status" value="1"/>
</dbReference>
<proteinExistence type="predicted"/>
<organism evidence="2 3">
    <name type="scientific">Streptomyces durocortorensis</name>
    <dbReference type="NCBI Taxonomy" id="2811104"/>
    <lineage>
        <taxon>Bacteria</taxon>
        <taxon>Bacillati</taxon>
        <taxon>Actinomycetota</taxon>
        <taxon>Actinomycetes</taxon>
        <taxon>Kitasatosporales</taxon>
        <taxon>Streptomycetaceae</taxon>
        <taxon>Streptomyces</taxon>
    </lineage>
</organism>
<evidence type="ECO:0000313" key="2">
    <source>
        <dbReference type="EMBL" id="WNF29308.1"/>
    </source>
</evidence>
<dbReference type="Proteomes" id="UP001303236">
    <property type="component" value="Chromosome"/>
</dbReference>
<evidence type="ECO:0000313" key="3">
    <source>
        <dbReference type="Proteomes" id="UP001303236"/>
    </source>
</evidence>
<dbReference type="PANTHER" id="PTHR38011">
    <property type="entry name" value="DIHYDROFOLATE REDUCTASE FAMILY PROTEIN (AFU_ORTHOLOGUE AFUA_8G06820)"/>
    <property type="match status" value="1"/>
</dbReference>
<gene>
    <name evidence="2" type="ORF">RI138_22160</name>
</gene>
<accession>A0ABY9W000</accession>
<evidence type="ECO:0000259" key="1">
    <source>
        <dbReference type="Pfam" id="PF01872"/>
    </source>
</evidence>
<dbReference type="Pfam" id="PF01872">
    <property type="entry name" value="RibD_C"/>
    <property type="match status" value="1"/>
</dbReference>
<feature type="domain" description="Bacterial bifunctional deaminase-reductase C-terminal" evidence="1">
    <location>
        <begin position="2"/>
        <end position="180"/>
    </location>
</feature>
<name>A0ABY9W000_9ACTN</name>
<dbReference type="PANTHER" id="PTHR38011:SF11">
    <property type="entry name" value="2,5-DIAMINO-6-RIBOSYLAMINO-4(3H)-PYRIMIDINONE 5'-PHOSPHATE REDUCTASE"/>
    <property type="match status" value="1"/>
</dbReference>
<keyword evidence="3" id="KW-1185">Reference proteome</keyword>
<sequence>MRKLTYYIAATLDGYIAGPDDQYDFFPFEGEEAAAILADFPETMPAPAREALGIADRSAERFDTVVMGRATYAPGLKAGWTSPYAHLKQYVVSRTLTSPDPAVTVVDDPVALVRELKQQDGMDIWLCGGGKLAAVLRDEIDELIIKRHPIVLGSGIPLFDGPFAPARFVPTSTRAFDSGLTITHFTKDPS</sequence>
<dbReference type="InterPro" id="IPR002734">
    <property type="entry name" value="RibDG_C"/>
</dbReference>